<gene>
    <name evidence="1" type="ORF">BMF97_13200</name>
</gene>
<evidence type="ECO:0000313" key="1">
    <source>
        <dbReference type="EMBL" id="OOH94307.1"/>
    </source>
</evidence>
<dbReference type="EMBL" id="MPOG01000014">
    <property type="protein sequence ID" value="OOH94307.1"/>
    <property type="molecule type" value="Genomic_DNA"/>
</dbReference>
<name>A0A1T3I1Z3_ELIME</name>
<keyword evidence="2" id="KW-1185">Reference proteome</keyword>
<dbReference type="AlphaFoldDB" id="A0A1T3I1Z3"/>
<sequence>MHNILPILLFCLFILKIFDKYISAGGIACKKNYFNLFYNTLRFLTKMLKYFLTKGILDVIDFIKVYFNLQKKEVFV</sequence>
<reference evidence="1 2" key="1">
    <citation type="submission" date="2016-11" db="EMBL/GenBank/DDBJ databases">
        <title>Genome sequence and comparative genomic analysis of clinical strain Elizabethkingia meningoseptica 61421 PRCM.</title>
        <authorList>
            <person name="Wang M."/>
            <person name="Hu S."/>
            <person name="Cao L."/>
            <person name="Jiang T."/>
            <person name="Zhou Y."/>
            <person name="Ming D."/>
        </authorList>
    </citation>
    <scope>NUCLEOTIDE SEQUENCE [LARGE SCALE GENOMIC DNA]</scope>
    <source>
        <strain evidence="1 2">61421 PRCM</strain>
    </source>
</reference>
<comment type="caution">
    <text evidence="1">The sequence shown here is derived from an EMBL/GenBank/DDBJ whole genome shotgun (WGS) entry which is preliminary data.</text>
</comment>
<protein>
    <submittedName>
        <fullName evidence="1">Uncharacterized protein</fullName>
    </submittedName>
</protein>
<organism evidence="1 2">
    <name type="scientific">Elizabethkingia meningoseptica</name>
    <name type="common">Chryseobacterium meningosepticum</name>
    <dbReference type="NCBI Taxonomy" id="238"/>
    <lineage>
        <taxon>Bacteria</taxon>
        <taxon>Pseudomonadati</taxon>
        <taxon>Bacteroidota</taxon>
        <taxon>Flavobacteriia</taxon>
        <taxon>Flavobacteriales</taxon>
        <taxon>Weeksellaceae</taxon>
        <taxon>Elizabethkingia</taxon>
    </lineage>
</organism>
<dbReference type="Proteomes" id="UP000188947">
    <property type="component" value="Unassembled WGS sequence"/>
</dbReference>
<proteinExistence type="predicted"/>
<evidence type="ECO:0000313" key="2">
    <source>
        <dbReference type="Proteomes" id="UP000188947"/>
    </source>
</evidence>
<dbReference type="STRING" id="238.BBD35_12520"/>
<accession>A0A1T3I1Z3</accession>